<reference evidence="1 2" key="1">
    <citation type="journal article" date="2021" name="Int. J. Syst. Evol. Microbiol.">
        <title>Amazonocrinis nigriterrae gen. nov., sp. nov., Atlanticothrix silvestris gen. nov., sp. nov. and Dendronalium phyllosphericum gen. nov., sp. nov., nostocacean cyanobacteria from Brazilian environments.</title>
        <authorList>
            <person name="Alvarenga D.O."/>
            <person name="Andreote A.P.D."/>
            <person name="Branco L.H.Z."/>
            <person name="Delbaje E."/>
            <person name="Cruz R.B."/>
            <person name="Varani A.M."/>
            <person name="Fiore M.F."/>
        </authorList>
    </citation>
    <scope>NUCLEOTIDE SEQUENCE [LARGE SCALE GENOMIC DNA]</scope>
    <source>
        <strain evidence="1 2">CENA369</strain>
    </source>
</reference>
<evidence type="ECO:0000313" key="1">
    <source>
        <dbReference type="EMBL" id="MBH8574060.1"/>
    </source>
</evidence>
<gene>
    <name evidence="1" type="ORF">I8752_13725</name>
</gene>
<dbReference type="AlphaFoldDB" id="A0A8J7I3P3"/>
<dbReference type="RefSeq" id="WP_214432878.1">
    <property type="nucleotide sequence ID" value="NZ_CAWPUQ010000289.1"/>
</dbReference>
<accession>A0A8J7I3P3</accession>
<sequence length="50" mass="5597">MLDPQFRCGCAIDSTGESEVKISLRSPLMEHSPNIAVCTTKIYRLFPVKI</sequence>
<dbReference type="Proteomes" id="UP000662314">
    <property type="component" value="Unassembled WGS sequence"/>
</dbReference>
<name>A0A8J7I3P3_9NOST</name>
<protein>
    <submittedName>
        <fullName evidence="1">Uncharacterized protein</fullName>
    </submittedName>
</protein>
<keyword evidence="2" id="KW-1185">Reference proteome</keyword>
<organism evidence="1 2">
    <name type="scientific">Dendronalium phyllosphericum CENA369</name>
    <dbReference type="NCBI Taxonomy" id="1725256"/>
    <lineage>
        <taxon>Bacteria</taxon>
        <taxon>Bacillati</taxon>
        <taxon>Cyanobacteriota</taxon>
        <taxon>Cyanophyceae</taxon>
        <taxon>Nostocales</taxon>
        <taxon>Nostocaceae</taxon>
        <taxon>Dendronalium</taxon>
        <taxon>Dendronalium phyllosphericum</taxon>
    </lineage>
</organism>
<dbReference type="EMBL" id="JAECZA010000054">
    <property type="protein sequence ID" value="MBH8574060.1"/>
    <property type="molecule type" value="Genomic_DNA"/>
</dbReference>
<comment type="caution">
    <text evidence="1">The sequence shown here is derived from an EMBL/GenBank/DDBJ whole genome shotgun (WGS) entry which is preliminary data.</text>
</comment>
<evidence type="ECO:0000313" key="2">
    <source>
        <dbReference type="Proteomes" id="UP000662314"/>
    </source>
</evidence>
<proteinExistence type="predicted"/>